<feature type="transmembrane region" description="Helical" evidence="11">
    <location>
        <begin position="461"/>
        <end position="480"/>
    </location>
</feature>
<comment type="subcellular location">
    <subcellularLocation>
        <location evidence="1">Membrane</location>
        <topology evidence="1">Multi-pass membrane protein</topology>
    </subcellularLocation>
</comment>
<dbReference type="Pfam" id="PF01061">
    <property type="entry name" value="ABC2_membrane"/>
    <property type="match status" value="1"/>
</dbReference>
<dbReference type="InterPro" id="IPR027417">
    <property type="entry name" value="P-loop_NTPase"/>
</dbReference>
<accession>A0AAW1STF4</accession>
<protein>
    <recommendedName>
        <fullName evidence="12">ABC transporter domain-containing protein</fullName>
    </recommendedName>
</protein>
<dbReference type="Pfam" id="PF00005">
    <property type="entry name" value="ABC_tran"/>
    <property type="match status" value="1"/>
</dbReference>
<comment type="caution">
    <text evidence="13">The sequence shown here is derived from an EMBL/GenBank/DDBJ whole genome shotgun (WGS) entry which is preliminary data.</text>
</comment>
<keyword evidence="5" id="KW-0677">Repeat</keyword>
<dbReference type="EMBL" id="JALJOV010001090">
    <property type="protein sequence ID" value="KAK9854778.1"/>
    <property type="molecule type" value="Genomic_DNA"/>
</dbReference>
<dbReference type="GO" id="GO:0071944">
    <property type="term" value="C:cell periphery"/>
    <property type="evidence" value="ECO:0007669"/>
    <property type="project" value="UniProtKB-ARBA"/>
</dbReference>
<evidence type="ECO:0000256" key="1">
    <source>
        <dbReference type="ARBA" id="ARBA00004141"/>
    </source>
</evidence>
<keyword evidence="7" id="KW-0067">ATP-binding</keyword>
<dbReference type="AlphaFoldDB" id="A0AAW1STF4"/>
<name>A0AAW1STF4_9CHLO</name>
<dbReference type="InterPro" id="IPR003439">
    <property type="entry name" value="ABC_transporter-like_ATP-bd"/>
</dbReference>
<dbReference type="FunFam" id="3.40.50.300:FF:000532">
    <property type="entry name" value="ABC transporter G family member 34"/>
    <property type="match status" value="1"/>
</dbReference>
<evidence type="ECO:0000313" key="14">
    <source>
        <dbReference type="Proteomes" id="UP001485043"/>
    </source>
</evidence>
<gene>
    <name evidence="13" type="ORF">WJX84_010873</name>
</gene>
<feature type="region of interest" description="Disordered" evidence="10">
    <location>
        <begin position="679"/>
        <end position="717"/>
    </location>
</feature>
<dbReference type="InterPro" id="IPR043926">
    <property type="entry name" value="ABCG_dom"/>
</dbReference>
<dbReference type="InterPro" id="IPR013581">
    <property type="entry name" value="PDR_assoc"/>
</dbReference>
<evidence type="ECO:0000256" key="5">
    <source>
        <dbReference type="ARBA" id="ARBA00022737"/>
    </source>
</evidence>
<keyword evidence="14" id="KW-1185">Reference proteome</keyword>
<dbReference type="GO" id="GO:0140359">
    <property type="term" value="F:ABC-type transporter activity"/>
    <property type="evidence" value="ECO:0007669"/>
    <property type="project" value="InterPro"/>
</dbReference>
<evidence type="ECO:0000256" key="10">
    <source>
        <dbReference type="SAM" id="MobiDB-lite"/>
    </source>
</evidence>
<dbReference type="PANTHER" id="PTHR19241">
    <property type="entry name" value="ATP-BINDING CASSETTE TRANSPORTER"/>
    <property type="match status" value="1"/>
</dbReference>
<feature type="transmembrane region" description="Helical" evidence="11">
    <location>
        <begin position="599"/>
        <end position="622"/>
    </location>
</feature>
<reference evidence="13 14" key="1">
    <citation type="journal article" date="2024" name="Nat. Commun.">
        <title>Phylogenomics reveals the evolutionary origins of lichenization in chlorophyte algae.</title>
        <authorList>
            <person name="Puginier C."/>
            <person name="Libourel C."/>
            <person name="Otte J."/>
            <person name="Skaloud P."/>
            <person name="Haon M."/>
            <person name="Grisel S."/>
            <person name="Petersen M."/>
            <person name="Berrin J.G."/>
            <person name="Delaux P.M."/>
            <person name="Dal Grande F."/>
            <person name="Keller J."/>
        </authorList>
    </citation>
    <scope>NUCLEOTIDE SEQUENCE [LARGE SCALE GENOMIC DNA]</scope>
    <source>
        <strain evidence="13 14">SAG 2523</strain>
    </source>
</reference>
<dbReference type="SMART" id="SM00382">
    <property type="entry name" value="AAA"/>
    <property type="match status" value="1"/>
</dbReference>
<dbReference type="PROSITE" id="PS50893">
    <property type="entry name" value="ABC_TRANSPORTER_2"/>
    <property type="match status" value="1"/>
</dbReference>
<comment type="similarity">
    <text evidence="2">Belongs to the ABC transporter superfamily. ABCG family. PDR (TC 3.A.1.205) subfamily.</text>
</comment>
<dbReference type="Gene3D" id="3.40.50.300">
    <property type="entry name" value="P-loop containing nucleotide triphosphate hydrolases"/>
    <property type="match status" value="1"/>
</dbReference>
<dbReference type="SUPFAM" id="SSF52540">
    <property type="entry name" value="P-loop containing nucleoside triphosphate hydrolases"/>
    <property type="match status" value="1"/>
</dbReference>
<proteinExistence type="inferred from homology"/>
<evidence type="ECO:0000256" key="9">
    <source>
        <dbReference type="ARBA" id="ARBA00023136"/>
    </source>
</evidence>
<feature type="transmembrane region" description="Helical" evidence="11">
    <location>
        <begin position="402"/>
        <end position="423"/>
    </location>
</feature>
<feature type="non-terminal residue" evidence="13">
    <location>
        <position position="1"/>
    </location>
</feature>
<dbReference type="GO" id="GO:0005524">
    <property type="term" value="F:ATP binding"/>
    <property type="evidence" value="ECO:0007669"/>
    <property type="project" value="UniProtKB-KW"/>
</dbReference>
<organism evidence="13 14">
    <name type="scientific">Apatococcus fuscideae</name>
    <dbReference type="NCBI Taxonomy" id="2026836"/>
    <lineage>
        <taxon>Eukaryota</taxon>
        <taxon>Viridiplantae</taxon>
        <taxon>Chlorophyta</taxon>
        <taxon>core chlorophytes</taxon>
        <taxon>Trebouxiophyceae</taxon>
        <taxon>Chlorellales</taxon>
        <taxon>Chlorellaceae</taxon>
        <taxon>Apatococcus</taxon>
    </lineage>
</organism>
<keyword evidence="8 11" id="KW-1133">Transmembrane helix</keyword>
<dbReference type="GO" id="GO:0016020">
    <property type="term" value="C:membrane"/>
    <property type="evidence" value="ECO:0007669"/>
    <property type="project" value="UniProtKB-SubCell"/>
</dbReference>
<evidence type="ECO:0000256" key="7">
    <source>
        <dbReference type="ARBA" id="ARBA00022840"/>
    </source>
</evidence>
<dbReference type="InterPro" id="IPR003593">
    <property type="entry name" value="AAA+_ATPase"/>
</dbReference>
<evidence type="ECO:0000256" key="2">
    <source>
        <dbReference type="ARBA" id="ARBA00006012"/>
    </source>
</evidence>
<feature type="transmembrane region" description="Helical" evidence="11">
    <location>
        <begin position="515"/>
        <end position="537"/>
    </location>
</feature>
<evidence type="ECO:0000256" key="8">
    <source>
        <dbReference type="ARBA" id="ARBA00022989"/>
    </source>
</evidence>
<feature type="transmembrane region" description="Helical" evidence="11">
    <location>
        <begin position="486"/>
        <end position="508"/>
    </location>
</feature>
<feature type="domain" description="ABC transporter" evidence="12">
    <location>
        <begin position="54"/>
        <end position="327"/>
    </location>
</feature>
<evidence type="ECO:0000256" key="11">
    <source>
        <dbReference type="SAM" id="Phobius"/>
    </source>
</evidence>
<dbReference type="Proteomes" id="UP001485043">
    <property type="component" value="Unassembled WGS sequence"/>
</dbReference>
<dbReference type="GO" id="GO:0016887">
    <property type="term" value="F:ATP hydrolysis activity"/>
    <property type="evidence" value="ECO:0007669"/>
    <property type="project" value="InterPro"/>
</dbReference>
<feature type="compositionally biased region" description="Polar residues" evidence="10">
    <location>
        <begin position="682"/>
        <end position="691"/>
    </location>
</feature>
<evidence type="ECO:0000256" key="4">
    <source>
        <dbReference type="ARBA" id="ARBA00022692"/>
    </source>
</evidence>
<keyword evidence="6" id="KW-0547">Nucleotide-binding</keyword>
<keyword evidence="9 11" id="KW-0472">Membrane</keyword>
<dbReference type="InterPro" id="IPR013525">
    <property type="entry name" value="ABC2_TM"/>
</dbReference>
<evidence type="ECO:0000256" key="6">
    <source>
        <dbReference type="ARBA" id="ARBA00022741"/>
    </source>
</evidence>
<evidence type="ECO:0000313" key="13">
    <source>
        <dbReference type="EMBL" id="KAK9854778.1"/>
    </source>
</evidence>
<evidence type="ECO:0000256" key="3">
    <source>
        <dbReference type="ARBA" id="ARBA00022448"/>
    </source>
</evidence>
<keyword evidence="3" id="KW-0813">Transport</keyword>
<keyword evidence="4 11" id="KW-0812">Transmembrane</keyword>
<sequence>LFGKVSDRFQQADVAIPRVEVRFEALTVEASVNIGARALPNVVKAYWEFIEGTLQTLHLWPGKRAKFTILNAFSGALCPGRLTLLLGPPGGGKSTLLKALAGKSDGNVKVHGRVSYNGQSLSSFTPQRASCYVDQYDTHLSQLTVRETLDFSARCYGIGAKSELLDLVRKREQEQGIMPDWSVDAYMSNEVKPNQQESIVTELYLRLLGLDVCADTMVGNQMVRGISGGQKKRVTSGEMMVAPGKVLLMDEISTGLDSSTTFQIVRALQDFAHLQQATVMIALLQPPEETYRLFDDIMLLSDGLMVFFGPASEVMPFFNSMGFALPPRKGVPDFLQEVTSRKDQQQYWAGMGRPSMPVSQNPSTPSNSLETALPTSTYALSGLDAFRACLWRELILSQREMFVYKFKTFQIAVTGIITATLFLRTHLHPETQMRLCYIRAPSSTHCWSCCRMACLRWPSRLNACQCVVWTAFTYWVIGFAPTASRFFIFFLFAFLMHFWSITIFCLIGACCRNMVVANSLGAGVLLLVLLTAGFTIAKDTLHPWWVWFAWCNPMFYAQRGIAVNEFLAPRWQTQPYPADPTMTLGNAALMQRSFPVEQMWVWIGVGCLIGFSILFIILNMLAHAFLAGNGRHAANVSKAFLEEREAAIHGAPEDNHEGHDEVSQLLSKPLSQKVMMGRLTADQDSPTSSRPGSRKKLSAKHLNSERGSRGLPGNLVV</sequence>
<evidence type="ECO:0000259" key="12">
    <source>
        <dbReference type="PROSITE" id="PS50893"/>
    </source>
</evidence>
<dbReference type="Pfam" id="PF08370">
    <property type="entry name" value="PDR_assoc"/>
    <property type="match status" value="1"/>
</dbReference>
<dbReference type="Pfam" id="PF19055">
    <property type="entry name" value="ABC2_membrane_7"/>
    <property type="match status" value="1"/>
</dbReference>